<keyword evidence="3" id="KW-1185">Reference proteome</keyword>
<evidence type="ECO:0000259" key="1">
    <source>
        <dbReference type="PROSITE" id="PS51340"/>
    </source>
</evidence>
<evidence type="ECO:0000313" key="2">
    <source>
        <dbReference type="EMBL" id="PQB08166.1"/>
    </source>
</evidence>
<dbReference type="OrthoDB" id="9786134at2"/>
<dbReference type="Gene3D" id="2.40.33.20">
    <property type="entry name" value="PK beta-barrel domain-like"/>
    <property type="match status" value="1"/>
</dbReference>
<reference evidence="2 3" key="1">
    <citation type="submission" date="2016-11" db="EMBL/GenBank/DDBJ databases">
        <title>Trade-off between light-utilization and light-protection in marine flavobacteria.</title>
        <authorList>
            <person name="Kumagai Y."/>
        </authorList>
    </citation>
    <scope>NUCLEOTIDE SEQUENCE [LARGE SCALE GENOMIC DNA]</scope>
    <source>
        <strain evidence="2 3">ATCC 700397</strain>
    </source>
</reference>
<dbReference type="PROSITE" id="PS51340">
    <property type="entry name" value="MOSC"/>
    <property type="match status" value="1"/>
</dbReference>
<dbReference type="Pfam" id="PF03473">
    <property type="entry name" value="MOSC"/>
    <property type="match status" value="1"/>
</dbReference>
<accession>A0A2S7KZZ3</accession>
<dbReference type="Proteomes" id="UP000239522">
    <property type="component" value="Unassembled WGS sequence"/>
</dbReference>
<dbReference type="SUPFAM" id="SSF50800">
    <property type="entry name" value="PK beta-barrel domain-like"/>
    <property type="match status" value="1"/>
</dbReference>
<dbReference type="RefSeq" id="WP_104810370.1">
    <property type="nucleotide sequence ID" value="NZ_MQUA01000013.1"/>
</dbReference>
<dbReference type="InterPro" id="IPR011037">
    <property type="entry name" value="Pyrv_Knase-like_insert_dom_sf"/>
</dbReference>
<dbReference type="GO" id="GO:0003824">
    <property type="term" value="F:catalytic activity"/>
    <property type="evidence" value="ECO:0007669"/>
    <property type="project" value="InterPro"/>
</dbReference>
<comment type="caution">
    <text evidence="2">The sequence shown here is derived from an EMBL/GenBank/DDBJ whole genome shotgun (WGS) entry which is preliminary data.</text>
</comment>
<proteinExistence type="predicted"/>
<feature type="domain" description="MOSC" evidence="1">
    <location>
        <begin position="28"/>
        <end position="163"/>
    </location>
</feature>
<dbReference type="GO" id="GO:0030170">
    <property type="term" value="F:pyridoxal phosphate binding"/>
    <property type="evidence" value="ECO:0007669"/>
    <property type="project" value="InterPro"/>
</dbReference>
<evidence type="ECO:0000313" key="3">
    <source>
        <dbReference type="Proteomes" id="UP000239522"/>
    </source>
</evidence>
<sequence length="185" mass="21421">MKIVSTNIGERKEIIYMREKVTTGIFKFPINTPVFLDKEEVKGDAICDRENHGGIEQAIYGYSLKHYDFWKPLYPKLEWSLGMFGENLTIDDLDETKIHVGDTFKVGETILEATLQRSPCYKLGIRFNTMKIVKQFWNTTFCGVYFKVLQTGFVKVDDEFIQIKSCPENSTIADLLIKRKKEEGI</sequence>
<protein>
    <submittedName>
        <fullName evidence="2">Sulfurase</fullName>
    </submittedName>
</protein>
<dbReference type="InterPro" id="IPR005302">
    <property type="entry name" value="MoCF_Sase_C"/>
</dbReference>
<gene>
    <name evidence="2" type="ORF">BST83_14215</name>
</gene>
<dbReference type="InterPro" id="IPR052353">
    <property type="entry name" value="Benzoxazolinone_Detox_Enz"/>
</dbReference>
<dbReference type="PANTHER" id="PTHR30212:SF2">
    <property type="entry name" value="PROTEIN YIIM"/>
    <property type="match status" value="1"/>
</dbReference>
<dbReference type="AlphaFoldDB" id="A0A2S7KZZ3"/>
<organism evidence="2 3">
    <name type="scientific">Polaribacter filamentus</name>
    <dbReference type="NCBI Taxonomy" id="53483"/>
    <lineage>
        <taxon>Bacteria</taxon>
        <taxon>Pseudomonadati</taxon>
        <taxon>Bacteroidota</taxon>
        <taxon>Flavobacteriia</taxon>
        <taxon>Flavobacteriales</taxon>
        <taxon>Flavobacteriaceae</taxon>
    </lineage>
</organism>
<name>A0A2S7KZZ3_9FLAO</name>
<dbReference type="GO" id="GO:0030151">
    <property type="term" value="F:molybdenum ion binding"/>
    <property type="evidence" value="ECO:0007669"/>
    <property type="project" value="InterPro"/>
</dbReference>
<dbReference type="PANTHER" id="PTHR30212">
    <property type="entry name" value="PROTEIN YIIM"/>
    <property type="match status" value="1"/>
</dbReference>
<dbReference type="EMBL" id="MQUA01000013">
    <property type="protein sequence ID" value="PQB08166.1"/>
    <property type="molecule type" value="Genomic_DNA"/>
</dbReference>